<dbReference type="PANTHER" id="PTHR48168:SF1">
    <property type="entry name" value="RNA GUANINE-N7 METHYLTRANSFERASE ACTIVATING SUBUNIT-RELATED"/>
    <property type="match status" value="1"/>
</dbReference>
<proteinExistence type="inferred from homology"/>
<comment type="subcellular location">
    <subcellularLocation>
        <location evidence="1">Nucleus</location>
    </subcellularLocation>
</comment>
<accession>A0AAD9V7P6</accession>
<keyword evidence="6" id="KW-1185">Reference proteome</keyword>
<evidence type="ECO:0000313" key="5">
    <source>
        <dbReference type="EMBL" id="KAK2563810.1"/>
    </source>
</evidence>
<dbReference type="EMBL" id="JARQWQ010000024">
    <property type="protein sequence ID" value="KAK2563810.1"/>
    <property type="molecule type" value="Genomic_DNA"/>
</dbReference>
<feature type="region of interest" description="Disordered" evidence="4">
    <location>
        <begin position="29"/>
        <end position="129"/>
    </location>
</feature>
<dbReference type="InterPro" id="IPR028271">
    <property type="entry name" value="RAMAC"/>
</dbReference>
<dbReference type="AlphaFoldDB" id="A0AAD9V7P6"/>
<sequence length="129" mass="15523">MSTTEEILAQFEEMFSKRYTSEDVEYMKTVNRQQPSPPCLTDWGNVGYRDGRHDSRGDGRGFDRSRHDGGRDHGRRYGDHDDNRRGDDRYRHRDDRYGGRNRDERYRAYEDRQKPATEYGSQGFYELYY</sequence>
<evidence type="ECO:0000256" key="3">
    <source>
        <dbReference type="ARBA" id="ARBA00034716"/>
    </source>
</evidence>
<dbReference type="Proteomes" id="UP001249851">
    <property type="component" value="Unassembled WGS sequence"/>
</dbReference>
<reference evidence="5" key="2">
    <citation type="journal article" date="2023" name="Science">
        <title>Genomic signatures of disease resistance in endangered staghorn corals.</title>
        <authorList>
            <person name="Vollmer S.V."/>
            <person name="Selwyn J.D."/>
            <person name="Despard B.A."/>
            <person name="Roesel C.L."/>
        </authorList>
    </citation>
    <scope>NUCLEOTIDE SEQUENCE</scope>
    <source>
        <strain evidence="5">K2</strain>
    </source>
</reference>
<dbReference type="Pfam" id="PF15320">
    <property type="entry name" value="RAM"/>
    <property type="match status" value="1"/>
</dbReference>
<dbReference type="GO" id="GO:0003723">
    <property type="term" value="F:RNA binding"/>
    <property type="evidence" value="ECO:0007669"/>
    <property type="project" value="InterPro"/>
</dbReference>
<feature type="compositionally biased region" description="Basic and acidic residues" evidence="4">
    <location>
        <begin position="49"/>
        <end position="115"/>
    </location>
</feature>
<name>A0AAD9V7P6_ACRCE</name>
<comment type="caution">
    <text evidence="5">The sequence shown here is derived from an EMBL/GenBank/DDBJ whole genome shotgun (WGS) entry which is preliminary data.</text>
</comment>
<evidence type="ECO:0000313" key="6">
    <source>
        <dbReference type="Proteomes" id="UP001249851"/>
    </source>
</evidence>
<evidence type="ECO:0000256" key="2">
    <source>
        <dbReference type="ARBA" id="ARBA00023242"/>
    </source>
</evidence>
<keyword evidence="2" id="KW-0539">Nucleus</keyword>
<gene>
    <name evidence="5" type="ORF">P5673_012814</name>
</gene>
<dbReference type="PANTHER" id="PTHR48168">
    <property type="entry name" value="RNA GUANINE-7 METHYLTRANSFERASE-ACTIVATING SUBUNIT-LIKE (PSEUDOGENE)-RELATED"/>
    <property type="match status" value="1"/>
</dbReference>
<comment type="similarity">
    <text evidence="3">Belongs to the RAM family.</text>
</comment>
<organism evidence="5 6">
    <name type="scientific">Acropora cervicornis</name>
    <name type="common">Staghorn coral</name>
    <dbReference type="NCBI Taxonomy" id="6130"/>
    <lineage>
        <taxon>Eukaryota</taxon>
        <taxon>Metazoa</taxon>
        <taxon>Cnidaria</taxon>
        <taxon>Anthozoa</taxon>
        <taxon>Hexacorallia</taxon>
        <taxon>Scleractinia</taxon>
        <taxon>Astrocoeniina</taxon>
        <taxon>Acroporidae</taxon>
        <taxon>Acropora</taxon>
    </lineage>
</organism>
<protein>
    <submittedName>
        <fullName evidence="5">Uncharacterized protein</fullName>
    </submittedName>
</protein>
<reference evidence="5" key="1">
    <citation type="journal article" date="2023" name="G3 (Bethesda)">
        <title>Whole genome assembly and annotation of the endangered Caribbean coral Acropora cervicornis.</title>
        <authorList>
            <person name="Selwyn J.D."/>
            <person name="Vollmer S.V."/>
        </authorList>
    </citation>
    <scope>NUCLEOTIDE SEQUENCE</scope>
    <source>
        <strain evidence="5">K2</strain>
    </source>
</reference>
<dbReference type="GO" id="GO:0106005">
    <property type="term" value="P:RNA 5'-cap (guanine-N7)-methylation"/>
    <property type="evidence" value="ECO:0007669"/>
    <property type="project" value="InterPro"/>
</dbReference>
<evidence type="ECO:0000256" key="4">
    <source>
        <dbReference type="SAM" id="MobiDB-lite"/>
    </source>
</evidence>
<evidence type="ECO:0000256" key="1">
    <source>
        <dbReference type="ARBA" id="ARBA00004123"/>
    </source>
</evidence>
<dbReference type="GO" id="GO:0031533">
    <property type="term" value="C:mRNA capping enzyme complex"/>
    <property type="evidence" value="ECO:0007669"/>
    <property type="project" value="InterPro"/>
</dbReference>